<dbReference type="InterPro" id="IPR000182">
    <property type="entry name" value="GNAT_dom"/>
</dbReference>
<dbReference type="HAMAP" id="MF_00605">
    <property type="entry name" value="TrmD"/>
    <property type="match status" value="1"/>
</dbReference>
<dbReference type="InterPro" id="IPR002649">
    <property type="entry name" value="tRNA_m1G_MeTrfase_TrmD"/>
</dbReference>
<comment type="subunit">
    <text evidence="4 15">Homodimer.</text>
</comment>
<keyword evidence="8 15" id="KW-0489">Methyltransferase</keyword>
<sequence>MSGRIDVLTIFPGYLAPLELSLVGKARRDGLLEIGVHDLRDWTSDRHRTVDDTPFGGGAGMVMRPDVWGDALDGVLVADSPSRTVLVPTPAGDRMTQAMAEELALLVSAGGQLVFACGRYEGIDARVSEHYSGRDDVTIREISLGDYVLNGGEVAALVVIEAVARLLPGVIGNPESLVEESHGAAGLLEYPVYTKPPSWRGLDVPEVLLSGDHGRIRSWRRARAVERTARRRPDLITGQGSPEIRLARPVDAEAIADVAARTFPLACPPQLPAEDVLAFIEEHLTAVDFRRYLRDRNRDVHVAEVAGAVVGYTMTVHGEPADPDVAAVVTGRPTAELSKCYVLPEHHGAGVARALVAATAARALERGVHTLWLGVNQQNERAQRFYRACEFTRAGTKRFTVGTYRADDYVMTRTLRPA</sequence>
<evidence type="ECO:0000256" key="14">
    <source>
        <dbReference type="ARBA" id="ARBA00047783"/>
    </source>
</evidence>
<keyword evidence="10 15" id="KW-0949">S-adenosyl-L-methionine</keyword>
<evidence type="ECO:0000256" key="1">
    <source>
        <dbReference type="ARBA" id="ARBA00002634"/>
    </source>
</evidence>
<feature type="binding site" evidence="15">
    <location>
        <position position="118"/>
    </location>
    <ligand>
        <name>S-adenosyl-L-methionine</name>
        <dbReference type="ChEBI" id="CHEBI:59789"/>
    </ligand>
</feature>
<gene>
    <name evidence="15 17" type="primary">trmD</name>
    <name evidence="17" type="ORF">HALOF300_04003</name>
</gene>
<dbReference type="InterPro" id="IPR016181">
    <property type="entry name" value="Acyl_CoA_acyltransferase"/>
</dbReference>
<evidence type="ECO:0000256" key="4">
    <source>
        <dbReference type="ARBA" id="ARBA00011738"/>
    </source>
</evidence>
<dbReference type="Gene3D" id="1.10.1270.20">
    <property type="entry name" value="tRNA(m1g37)methyltransferase, domain 2"/>
    <property type="match status" value="1"/>
</dbReference>
<evidence type="ECO:0000256" key="12">
    <source>
        <dbReference type="ARBA" id="ARBA00029736"/>
    </source>
</evidence>
<dbReference type="SUPFAM" id="SSF55729">
    <property type="entry name" value="Acyl-CoA N-acyltransferases (Nat)"/>
    <property type="match status" value="1"/>
</dbReference>
<evidence type="ECO:0000256" key="8">
    <source>
        <dbReference type="ARBA" id="ARBA00022603"/>
    </source>
</evidence>
<keyword evidence="7 15" id="KW-0963">Cytoplasm</keyword>
<comment type="caution">
    <text evidence="17">The sequence shown here is derived from an EMBL/GenBank/DDBJ whole genome shotgun (WGS) entry which is preliminary data.</text>
</comment>
<evidence type="ECO:0000256" key="10">
    <source>
        <dbReference type="ARBA" id="ARBA00022691"/>
    </source>
</evidence>
<dbReference type="Gene3D" id="3.40.1280.10">
    <property type="match status" value="1"/>
</dbReference>
<comment type="similarity">
    <text evidence="3 15">Belongs to the RNA methyltransferase TrmD family.</text>
</comment>
<evidence type="ECO:0000256" key="15">
    <source>
        <dbReference type="HAMAP-Rule" id="MF_00605"/>
    </source>
</evidence>
<feature type="domain" description="N-acetyltransferase" evidence="16">
    <location>
        <begin position="242"/>
        <end position="416"/>
    </location>
</feature>
<dbReference type="NCBIfam" id="NF000648">
    <property type="entry name" value="PRK00026.1"/>
    <property type="match status" value="1"/>
</dbReference>
<reference evidence="17 18" key="1">
    <citation type="submission" date="2019-11" db="EMBL/GenBank/DDBJ databases">
        <authorList>
            <person name="Criscuolo A."/>
        </authorList>
    </citation>
    <scope>NUCLEOTIDE SEQUENCE [LARGE SCALE GENOMIC DNA]</scope>
    <source>
        <strain evidence="17">CIP111667</strain>
    </source>
</reference>
<dbReference type="GO" id="GO:0005829">
    <property type="term" value="C:cytosol"/>
    <property type="evidence" value="ECO:0007669"/>
    <property type="project" value="TreeGrafter"/>
</dbReference>
<dbReference type="Gene3D" id="3.40.630.30">
    <property type="match status" value="1"/>
</dbReference>
<dbReference type="SUPFAM" id="SSF75217">
    <property type="entry name" value="alpha/beta knot"/>
    <property type="match status" value="1"/>
</dbReference>
<evidence type="ECO:0000313" key="18">
    <source>
        <dbReference type="Proteomes" id="UP000419743"/>
    </source>
</evidence>
<evidence type="ECO:0000256" key="5">
    <source>
        <dbReference type="ARBA" id="ARBA00012807"/>
    </source>
</evidence>
<protein>
    <recommendedName>
        <fullName evidence="6 15">tRNA (guanine-N(1)-)-methyltransferase</fullName>
        <ecNumber evidence="5 15">2.1.1.228</ecNumber>
    </recommendedName>
    <alternativeName>
        <fullName evidence="12 15">M1G-methyltransferase</fullName>
    </alternativeName>
    <alternativeName>
        <fullName evidence="13 15">tRNA [GM37] methyltransferase</fullName>
    </alternativeName>
</protein>
<dbReference type="InterPro" id="IPR029026">
    <property type="entry name" value="tRNA_m1G_MTases_N"/>
</dbReference>
<keyword evidence="18" id="KW-1185">Reference proteome</keyword>
<comment type="function">
    <text evidence="1 15">Specifically methylates guanosine-37 in various tRNAs.</text>
</comment>
<proteinExistence type="inferred from homology"/>
<dbReference type="InterPro" id="IPR029028">
    <property type="entry name" value="Alpha/beta_knot_MTases"/>
</dbReference>
<dbReference type="InterPro" id="IPR016009">
    <property type="entry name" value="tRNA_MeTrfase_TRMD/TRM10"/>
</dbReference>
<name>A0A7M4DPC1_9MICO</name>
<accession>A0A7M4DPC1</accession>
<comment type="subcellular location">
    <subcellularLocation>
        <location evidence="2 15">Cytoplasm</location>
    </subcellularLocation>
</comment>
<evidence type="ECO:0000256" key="3">
    <source>
        <dbReference type="ARBA" id="ARBA00007630"/>
    </source>
</evidence>
<dbReference type="PROSITE" id="PS51186">
    <property type="entry name" value="GNAT"/>
    <property type="match status" value="1"/>
</dbReference>
<dbReference type="EMBL" id="CACRYJ010000058">
    <property type="protein sequence ID" value="VZO39307.1"/>
    <property type="molecule type" value="Genomic_DNA"/>
</dbReference>
<evidence type="ECO:0000259" key="16">
    <source>
        <dbReference type="PROSITE" id="PS51186"/>
    </source>
</evidence>
<feature type="binding site" evidence="15">
    <location>
        <begin position="144"/>
        <end position="149"/>
    </location>
    <ligand>
        <name>S-adenosyl-L-methionine</name>
        <dbReference type="ChEBI" id="CHEBI:59789"/>
    </ligand>
</feature>
<dbReference type="Proteomes" id="UP000419743">
    <property type="component" value="Unassembled WGS sequence"/>
</dbReference>
<evidence type="ECO:0000256" key="9">
    <source>
        <dbReference type="ARBA" id="ARBA00022679"/>
    </source>
</evidence>
<evidence type="ECO:0000256" key="13">
    <source>
        <dbReference type="ARBA" id="ARBA00033392"/>
    </source>
</evidence>
<keyword evidence="11 15" id="KW-0819">tRNA processing</keyword>
<dbReference type="Pfam" id="PF00583">
    <property type="entry name" value="Acetyltransf_1"/>
    <property type="match status" value="1"/>
</dbReference>
<dbReference type="Pfam" id="PF01746">
    <property type="entry name" value="tRNA_m1G_MT"/>
    <property type="match status" value="1"/>
</dbReference>
<evidence type="ECO:0000313" key="17">
    <source>
        <dbReference type="EMBL" id="VZO39307.1"/>
    </source>
</evidence>
<comment type="catalytic activity">
    <reaction evidence="14 15">
        <text>guanosine(37) in tRNA + S-adenosyl-L-methionine = N(1)-methylguanosine(37) in tRNA + S-adenosyl-L-homocysteine + H(+)</text>
        <dbReference type="Rhea" id="RHEA:36899"/>
        <dbReference type="Rhea" id="RHEA-COMP:10145"/>
        <dbReference type="Rhea" id="RHEA-COMP:10147"/>
        <dbReference type="ChEBI" id="CHEBI:15378"/>
        <dbReference type="ChEBI" id="CHEBI:57856"/>
        <dbReference type="ChEBI" id="CHEBI:59789"/>
        <dbReference type="ChEBI" id="CHEBI:73542"/>
        <dbReference type="ChEBI" id="CHEBI:74269"/>
        <dbReference type="EC" id="2.1.1.228"/>
    </reaction>
</comment>
<organism evidence="17 18">
    <name type="scientific">Occultella aeris</name>
    <dbReference type="NCBI Taxonomy" id="2761496"/>
    <lineage>
        <taxon>Bacteria</taxon>
        <taxon>Bacillati</taxon>
        <taxon>Actinomycetota</taxon>
        <taxon>Actinomycetes</taxon>
        <taxon>Micrococcales</taxon>
        <taxon>Ruaniaceae</taxon>
        <taxon>Occultella</taxon>
    </lineage>
</organism>
<dbReference type="PANTHER" id="PTHR46417:SF1">
    <property type="entry name" value="TRNA (GUANINE-N(1)-)-METHYLTRANSFERASE"/>
    <property type="match status" value="1"/>
</dbReference>
<dbReference type="NCBIfam" id="TIGR00088">
    <property type="entry name" value="trmD"/>
    <property type="match status" value="1"/>
</dbReference>
<evidence type="ECO:0000256" key="2">
    <source>
        <dbReference type="ARBA" id="ARBA00004496"/>
    </source>
</evidence>
<dbReference type="GO" id="GO:0052906">
    <property type="term" value="F:tRNA (guanine(37)-N1)-methyltransferase activity"/>
    <property type="evidence" value="ECO:0007669"/>
    <property type="project" value="UniProtKB-UniRule"/>
</dbReference>
<evidence type="ECO:0000256" key="6">
    <source>
        <dbReference type="ARBA" id="ARBA00014679"/>
    </source>
</evidence>
<dbReference type="InterPro" id="IPR023148">
    <property type="entry name" value="tRNA_m1G_MeTrfase_C_sf"/>
</dbReference>
<dbReference type="PANTHER" id="PTHR46417">
    <property type="entry name" value="TRNA (GUANINE-N(1)-)-METHYLTRANSFERASE"/>
    <property type="match status" value="1"/>
</dbReference>
<evidence type="ECO:0000256" key="11">
    <source>
        <dbReference type="ARBA" id="ARBA00022694"/>
    </source>
</evidence>
<dbReference type="GO" id="GO:0016747">
    <property type="term" value="F:acyltransferase activity, transferring groups other than amino-acyl groups"/>
    <property type="evidence" value="ECO:0007669"/>
    <property type="project" value="InterPro"/>
</dbReference>
<evidence type="ECO:0000256" key="7">
    <source>
        <dbReference type="ARBA" id="ARBA00022490"/>
    </source>
</evidence>
<dbReference type="GO" id="GO:0002939">
    <property type="term" value="P:tRNA N1-guanine methylation"/>
    <property type="evidence" value="ECO:0007669"/>
    <property type="project" value="TreeGrafter"/>
</dbReference>
<dbReference type="EC" id="2.1.1.228" evidence="5 15"/>
<dbReference type="AlphaFoldDB" id="A0A7M4DPC1"/>
<keyword evidence="9 15" id="KW-0808">Transferase</keyword>
<dbReference type="CDD" id="cd18080">
    <property type="entry name" value="TrmD-like"/>
    <property type="match status" value="1"/>
</dbReference>